<reference evidence="2" key="1">
    <citation type="journal article" date="2020" name="Nature">
        <title>Giant virus diversity and host interactions through global metagenomics.</title>
        <authorList>
            <person name="Schulz F."/>
            <person name="Roux S."/>
            <person name="Paez-Espino D."/>
            <person name="Jungbluth S."/>
            <person name="Walsh D.A."/>
            <person name="Denef V.J."/>
            <person name="McMahon K.D."/>
            <person name="Konstantinidis K.T."/>
            <person name="Eloe-Fadrosh E.A."/>
            <person name="Kyrpides N.C."/>
            <person name="Woyke T."/>
        </authorList>
    </citation>
    <scope>NUCLEOTIDE SEQUENCE</scope>
    <source>
        <strain evidence="2">GVMAG-M-3300023174-60</strain>
    </source>
</reference>
<dbReference type="GO" id="GO:0070402">
    <property type="term" value="F:NADPH binding"/>
    <property type="evidence" value="ECO:0007669"/>
    <property type="project" value="TreeGrafter"/>
</dbReference>
<proteinExistence type="predicted"/>
<dbReference type="InterPro" id="IPR036098">
    <property type="entry name" value="Thymidylate_synthase_ThyX_sf"/>
</dbReference>
<evidence type="ECO:0000313" key="2">
    <source>
        <dbReference type="EMBL" id="QHT20071.1"/>
    </source>
</evidence>
<protein>
    <recommendedName>
        <fullName evidence="3">Thymidylate synthase</fullName>
    </recommendedName>
</protein>
<dbReference type="InterPro" id="IPR003669">
    <property type="entry name" value="Thymidylate_synthase_ThyX"/>
</dbReference>
<dbReference type="PROSITE" id="PS51331">
    <property type="entry name" value="THYX"/>
    <property type="match status" value="1"/>
</dbReference>
<dbReference type="Gene3D" id="3.30.1360.170">
    <property type="match status" value="1"/>
</dbReference>
<dbReference type="EMBL" id="MN739677">
    <property type="protein sequence ID" value="QHT20071.1"/>
    <property type="molecule type" value="Genomic_DNA"/>
</dbReference>
<dbReference type="PANTHER" id="PTHR34934:SF1">
    <property type="entry name" value="FLAVIN-DEPENDENT THYMIDYLATE SYNTHASE"/>
    <property type="match status" value="1"/>
</dbReference>
<accession>A0A6C0DUC4</accession>
<name>A0A6C0DUC4_9ZZZZ</name>
<dbReference type="AlphaFoldDB" id="A0A6C0DUC4"/>
<dbReference type="PANTHER" id="PTHR34934">
    <property type="entry name" value="FLAVIN-DEPENDENT THYMIDYLATE SYNTHASE"/>
    <property type="match status" value="1"/>
</dbReference>
<feature type="region of interest" description="Disordered" evidence="1">
    <location>
        <begin position="110"/>
        <end position="133"/>
    </location>
</feature>
<dbReference type="GO" id="GO:0006231">
    <property type="term" value="P:dTMP biosynthetic process"/>
    <property type="evidence" value="ECO:0007669"/>
    <property type="project" value="InterPro"/>
</dbReference>
<organism evidence="2">
    <name type="scientific">viral metagenome</name>
    <dbReference type="NCBI Taxonomy" id="1070528"/>
    <lineage>
        <taxon>unclassified sequences</taxon>
        <taxon>metagenomes</taxon>
        <taxon>organismal metagenomes</taxon>
    </lineage>
</organism>
<dbReference type="Pfam" id="PF02511">
    <property type="entry name" value="Thy1"/>
    <property type="match status" value="1"/>
</dbReference>
<sequence>MSTASQKELMPDSIGFVECLEKFGDDLTVVNAARVSFDKISTELTEGDKKLINYLAKHDHVSPFFHPQVRFRIKMPIFVAREWYRHTIGFARNEVSRRYVDSPPQCWIPQPDEIRERDPKAKQGSKATPVEESEEVHRIIAQQTCQALKTYNDLLASGVAPEVARGILPQSMYTEFVETGSLAAYARLCHLRLGVDAQKEIRMYAGLVDKCLAAAFPVSWEALRKTF</sequence>
<dbReference type="NCBIfam" id="TIGR02170">
    <property type="entry name" value="thyX"/>
    <property type="match status" value="1"/>
</dbReference>
<feature type="compositionally biased region" description="Basic and acidic residues" evidence="1">
    <location>
        <begin position="112"/>
        <end position="121"/>
    </location>
</feature>
<evidence type="ECO:0008006" key="3">
    <source>
        <dbReference type="Google" id="ProtNLM"/>
    </source>
</evidence>
<dbReference type="GO" id="GO:0004799">
    <property type="term" value="F:thymidylate synthase activity"/>
    <property type="evidence" value="ECO:0007669"/>
    <property type="project" value="TreeGrafter"/>
</dbReference>
<dbReference type="CDD" id="cd20175">
    <property type="entry name" value="ThyX"/>
    <property type="match status" value="1"/>
</dbReference>
<evidence type="ECO:0000256" key="1">
    <source>
        <dbReference type="SAM" id="MobiDB-lite"/>
    </source>
</evidence>
<dbReference type="GO" id="GO:0050660">
    <property type="term" value="F:flavin adenine dinucleotide binding"/>
    <property type="evidence" value="ECO:0007669"/>
    <property type="project" value="InterPro"/>
</dbReference>
<dbReference type="GO" id="GO:0050797">
    <property type="term" value="F:thymidylate synthase (FAD) activity"/>
    <property type="evidence" value="ECO:0007669"/>
    <property type="project" value="InterPro"/>
</dbReference>
<dbReference type="SUPFAM" id="SSF69796">
    <property type="entry name" value="Thymidylate synthase-complementing protein Thy1"/>
    <property type="match status" value="1"/>
</dbReference>